<feature type="transmembrane region" description="Helical" evidence="1">
    <location>
        <begin position="39"/>
        <end position="56"/>
    </location>
</feature>
<sequence length="92" mass="10526">MLKGFLIMLVVFLVVAILGWGLSRFGNASEEKKVRIRKYLFSFYGLFLIIQGMSYLWEDPQWGWQVLNIPLGLVFIWVALSGKLEPSAKESA</sequence>
<name>A0ABQ1R1T3_9FLAO</name>
<feature type="transmembrane region" description="Helical" evidence="1">
    <location>
        <begin position="62"/>
        <end position="80"/>
    </location>
</feature>
<evidence type="ECO:0000256" key="1">
    <source>
        <dbReference type="SAM" id="Phobius"/>
    </source>
</evidence>
<dbReference type="EMBL" id="BMFH01000001">
    <property type="protein sequence ID" value="GGD53349.1"/>
    <property type="molecule type" value="Genomic_DNA"/>
</dbReference>
<protein>
    <submittedName>
        <fullName evidence="2">Uncharacterized protein</fullName>
    </submittedName>
</protein>
<keyword evidence="3" id="KW-1185">Reference proteome</keyword>
<keyword evidence="1" id="KW-0472">Membrane</keyword>
<proteinExistence type="predicted"/>
<accession>A0ABQ1R1T3</accession>
<organism evidence="2 3">
    <name type="scientific">Muriicola marianensis</name>
    <dbReference type="NCBI Taxonomy" id="1324801"/>
    <lineage>
        <taxon>Bacteria</taxon>
        <taxon>Pseudomonadati</taxon>
        <taxon>Bacteroidota</taxon>
        <taxon>Flavobacteriia</taxon>
        <taxon>Flavobacteriales</taxon>
        <taxon>Flavobacteriaceae</taxon>
        <taxon>Muriicola</taxon>
    </lineage>
</organism>
<comment type="caution">
    <text evidence="2">The sequence shown here is derived from an EMBL/GenBank/DDBJ whole genome shotgun (WGS) entry which is preliminary data.</text>
</comment>
<evidence type="ECO:0000313" key="2">
    <source>
        <dbReference type="EMBL" id="GGD53349.1"/>
    </source>
</evidence>
<feature type="transmembrane region" description="Helical" evidence="1">
    <location>
        <begin position="6"/>
        <end position="27"/>
    </location>
</feature>
<dbReference type="Proteomes" id="UP000625780">
    <property type="component" value="Unassembled WGS sequence"/>
</dbReference>
<reference evidence="3" key="1">
    <citation type="journal article" date="2019" name="Int. J. Syst. Evol. Microbiol.">
        <title>The Global Catalogue of Microorganisms (GCM) 10K type strain sequencing project: providing services to taxonomists for standard genome sequencing and annotation.</title>
        <authorList>
            <consortium name="The Broad Institute Genomics Platform"/>
            <consortium name="The Broad Institute Genome Sequencing Center for Infectious Disease"/>
            <person name="Wu L."/>
            <person name="Ma J."/>
        </authorList>
    </citation>
    <scope>NUCLEOTIDE SEQUENCE [LARGE SCALE GENOMIC DNA]</scope>
    <source>
        <strain evidence="3">CGMCC 1.12606</strain>
    </source>
</reference>
<gene>
    <name evidence="2" type="ORF">GCM10011361_20050</name>
</gene>
<evidence type="ECO:0000313" key="3">
    <source>
        <dbReference type="Proteomes" id="UP000625780"/>
    </source>
</evidence>
<keyword evidence="1" id="KW-1133">Transmembrane helix</keyword>
<dbReference type="RefSeq" id="WP_188370535.1">
    <property type="nucleotide sequence ID" value="NZ_BMFH01000001.1"/>
</dbReference>
<keyword evidence="1" id="KW-0812">Transmembrane</keyword>